<evidence type="ECO:0000313" key="1">
    <source>
        <dbReference type="EMBL" id="RAK64646.1"/>
    </source>
</evidence>
<dbReference type="EMBL" id="QHKM01000006">
    <property type="protein sequence ID" value="RAK64646.1"/>
    <property type="molecule type" value="Genomic_DNA"/>
</dbReference>
<evidence type="ECO:0000313" key="2">
    <source>
        <dbReference type="Proteomes" id="UP000248553"/>
    </source>
</evidence>
<reference evidence="2" key="1">
    <citation type="submission" date="2018-05" db="EMBL/GenBank/DDBJ databases">
        <authorList>
            <person name="Nie L."/>
        </authorList>
    </citation>
    <scope>NUCLEOTIDE SEQUENCE [LARGE SCALE GENOMIC DNA]</scope>
    <source>
        <strain evidence="2">NL</strain>
    </source>
</reference>
<gene>
    <name evidence="1" type="ORF">DLM85_18335</name>
</gene>
<keyword evidence="2" id="KW-1185">Reference proteome</keyword>
<dbReference type="Proteomes" id="UP000248553">
    <property type="component" value="Unassembled WGS sequence"/>
</dbReference>
<evidence type="ECO:0008006" key="3">
    <source>
        <dbReference type="Google" id="ProtNLM"/>
    </source>
</evidence>
<proteinExistence type="predicted"/>
<sequence length="179" mass="19531">MLGGVCSSLLIGCAPQQPELPPLPPDRQPLMSSSFEGVAGWSAPANLPLLSLEHARTGRYSLKAGRGLEYSLSYGAALGAVVPAGTRRLRLTAWAYTERPTDAMLVLQLLDPAQEGRSLVYEKIELGRYVTKSGEWTPVAISTQLPADARPESQLKIYLWYPNALNNIYLDDVALFSEE</sequence>
<dbReference type="Gene3D" id="2.60.120.260">
    <property type="entry name" value="Galactose-binding domain-like"/>
    <property type="match status" value="1"/>
</dbReference>
<accession>A0A328BFJ8</accession>
<comment type="caution">
    <text evidence="1">The sequence shown here is derived from an EMBL/GenBank/DDBJ whole genome shotgun (WGS) entry which is preliminary data.</text>
</comment>
<protein>
    <recommendedName>
        <fullName evidence="3">CBM-cenC domain-containing protein</fullName>
    </recommendedName>
</protein>
<organism evidence="1 2">
    <name type="scientific">Hymenobacter edaphi</name>
    <dbReference type="NCBI Taxonomy" id="2211146"/>
    <lineage>
        <taxon>Bacteria</taxon>
        <taxon>Pseudomonadati</taxon>
        <taxon>Bacteroidota</taxon>
        <taxon>Cytophagia</taxon>
        <taxon>Cytophagales</taxon>
        <taxon>Hymenobacteraceae</taxon>
        <taxon>Hymenobacter</taxon>
    </lineage>
</organism>
<name>A0A328BFJ8_9BACT</name>
<dbReference type="AlphaFoldDB" id="A0A328BFJ8"/>